<reference evidence="2" key="1">
    <citation type="journal article" date="2017" name="Nature">
        <title>The sunflower genome provides insights into oil metabolism, flowering and Asterid evolution.</title>
        <authorList>
            <person name="Badouin H."/>
            <person name="Gouzy J."/>
            <person name="Grassa C.J."/>
            <person name="Murat F."/>
            <person name="Staton S.E."/>
            <person name="Cottret L."/>
            <person name="Lelandais-Briere C."/>
            <person name="Owens G.L."/>
            <person name="Carrere S."/>
            <person name="Mayjonade B."/>
            <person name="Legrand L."/>
            <person name="Gill N."/>
            <person name="Kane N.C."/>
            <person name="Bowers J.E."/>
            <person name="Hubner S."/>
            <person name="Bellec A."/>
            <person name="Berard A."/>
            <person name="Berges H."/>
            <person name="Blanchet N."/>
            <person name="Boniface M.C."/>
            <person name="Brunel D."/>
            <person name="Catrice O."/>
            <person name="Chaidir N."/>
            <person name="Claudel C."/>
            <person name="Donnadieu C."/>
            <person name="Faraut T."/>
            <person name="Fievet G."/>
            <person name="Helmstetter N."/>
            <person name="King M."/>
            <person name="Knapp S.J."/>
            <person name="Lai Z."/>
            <person name="Le Paslier M.C."/>
            <person name="Lippi Y."/>
            <person name="Lorenzon L."/>
            <person name="Mandel J.R."/>
            <person name="Marage G."/>
            <person name="Marchand G."/>
            <person name="Marquand E."/>
            <person name="Bret-Mestries E."/>
            <person name="Morien E."/>
            <person name="Nambeesan S."/>
            <person name="Nguyen T."/>
            <person name="Pegot-Espagnet P."/>
            <person name="Pouilly N."/>
            <person name="Raftis F."/>
            <person name="Sallet E."/>
            <person name="Schiex T."/>
            <person name="Thomas J."/>
            <person name="Vandecasteele C."/>
            <person name="Vares D."/>
            <person name="Vear F."/>
            <person name="Vautrin S."/>
            <person name="Crespi M."/>
            <person name="Mangin B."/>
            <person name="Burke J.M."/>
            <person name="Salse J."/>
            <person name="Munos S."/>
            <person name="Vincourt P."/>
            <person name="Rieseberg L.H."/>
            <person name="Langlade N.B."/>
        </authorList>
    </citation>
    <scope>NUCLEOTIDE SEQUENCE</scope>
    <source>
        <tissue evidence="2">Leaves</tissue>
    </source>
</reference>
<feature type="region of interest" description="Disordered" evidence="1">
    <location>
        <begin position="401"/>
        <end position="422"/>
    </location>
</feature>
<dbReference type="Gramene" id="mRNA:HanXRQr2_Chr16g0723901">
    <property type="protein sequence ID" value="mRNA:HanXRQr2_Chr16g0723901"/>
    <property type="gene ID" value="HanXRQr2_Chr16g0723901"/>
</dbReference>
<organism evidence="2 3">
    <name type="scientific">Helianthus annuus</name>
    <name type="common">Common sunflower</name>
    <dbReference type="NCBI Taxonomy" id="4232"/>
    <lineage>
        <taxon>Eukaryota</taxon>
        <taxon>Viridiplantae</taxon>
        <taxon>Streptophyta</taxon>
        <taxon>Embryophyta</taxon>
        <taxon>Tracheophyta</taxon>
        <taxon>Spermatophyta</taxon>
        <taxon>Magnoliopsida</taxon>
        <taxon>eudicotyledons</taxon>
        <taxon>Gunneridae</taxon>
        <taxon>Pentapetalae</taxon>
        <taxon>asterids</taxon>
        <taxon>campanulids</taxon>
        <taxon>Asterales</taxon>
        <taxon>Asteraceae</taxon>
        <taxon>Asteroideae</taxon>
        <taxon>Heliantheae alliance</taxon>
        <taxon>Heliantheae</taxon>
        <taxon>Helianthus</taxon>
    </lineage>
</organism>
<keyword evidence="3" id="KW-1185">Reference proteome</keyword>
<evidence type="ECO:0000313" key="2">
    <source>
        <dbReference type="EMBL" id="KAF5757962.1"/>
    </source>
</evidence>
<reference evidence="2" key="2">
    <citation type="submission" date="2020-06" db="EMBL/GenBank/DDBJ databases">
        <title>Helianthus annuus Genome sequencing and assembly Release 2.</title>
        <authorList>
            <person name="Gouzy J."/>
            <person name="Langlade N."/>
            <person name="Munos S."/>
        </authorList>
    </citation>
    <scope>NUCLEOTIDE SEQUENCE</scope>
    <source>
        <tissue evidence="2">Leaves</tissue>
    </source>
</reference>
<dbReference type="Proteomes" id="UP000215914">
    <property type="component" value="Unassembled WGS sequence"/>
</dbReference>
<proteinExistence type="predicted"/>
<feature type="compositionally biased region" description="Low complexity" evidence="1">
    <location>
        <begin position="444"/>
        <end position="464"/>
    </location>
</feature>
<dbReference type="EMBL" id="MNCJ02000331">
    <property type="protein sequence ID" value="KAF5757962.1"/>
    <property type="molecule type" value="Genomic_DNA"/>
</dbReference>
<gene>
    <name evidence="2" type="ORF">HanXRQr2_Chr16g0723901</name>
</gene>
<name>A0A9K3GW15_HELAN</name>
<feature type="region of interest" description="Disordered" evidence="1">
    <location>
        <begin position="298"/>
        <end position="368"/>
    </location>
</feature>
<dbReference type="AlphaFoldDB" id="A0A9K3GW15"/>
<feature type="compositionally biased region" description="Acidic residues" evidence="1">
    <location>
        <begin position="343"/>
        <end position="354"/>
    </location>
</feature>
<evidence type="ECO:0000256" key="1">
    <source>
        <dbReference type="SAM" id="MobiDB-lite"/>
    </source>
</evidence>
<sequence>MIYCGMCALQMAPKEKNHKPATKKEYKSEEEMTSEKRHNQIAFLDPDRKIVELKEITQWIRESRINRVVTFTKPVYKSLVQAFWDSASVVQVDGIEVIQGNVNDLTVTVSPEILNTVLELQDDPNAPFSITIMCTRGCLLRMKCIGDIYSNQINKGDLSLRNDLVGLMVALVLNKPFSISKYIFANMKENMTRTGSRITGNKFWMYPRFLQMIMNIQHPNLPKADDDILKIEPMILNSLRIIKSLAAKIYKESDPPRKLIGALGKPDYIAPADYKWRHDDSHSDNEGPELKKKMIEKFGPRDSGSSESDSDNDDAGGAGAGAVGASGTGALSAGAVGGTSAGGDEESSESDDNPPEPGYEVYYDERGVKRFRKIRQEDGPEYVPSDNEAERLKKKETAIKRKKKANKNIGYSSAQHSVPQEPIQEAAMDPNLGFTVEEASTMLSSPPRSTEPTRTVSSTPETPVVTLQAPSRSIASTIRATTSQPVAERRQSRFEQMQQDEKIDFLFSQLQAAAGQINRQSDVLSATRADSIRQQLEINKLNATVGRQATEITRQQTEIDEGREC</sequence>
<feature type="compositionally biased region" description="Gly residues" evidence="1">
    <location>
        <begin position="316"/>
        <end position="327"/>
    </location>
</feature>
<feature type="region of interest" description="Disordered" evidence="1">
    <location>
        <begin position="440"/>
        <end position="464"/>
    </location>
</feature>
<protein>
    <submittedName>
        <fullName evidence="2">Uncharacterized protein</fullName>
    </submittedName>
</protein>
<comment type="caution">
    <text evidence="2">The sequence shown here is derived from an EMBL/GenBank/DDBJ whole genome shotgun (WGS) entry which is preliminary data.</text>
</comment>
<evidence type="ECO:0000313" key="3">
    <source>
        <dbReference type="Proteomes" id="UP000215914"/>
    </source>
</evidence>
<accession>A0A9K3GW15</accession>